<name>A0A239LMV2_9SPHN</name>
<dbReference type="RefSeq" id="WP_089217538.1">
    <property type="nucleotide sequence ID" value="NZ_FZPA01000027.1"/>
</dbReference>
<dbReference type="EMBL" id="FZPA01000027">
    <property type="protein sequence ID" value="SNT31232.1"/>
    <property type="molecule type" value="Genomic_DNA"/>
</dbReference>
<dbReference type="Pfam" id="PF12487">
    <property type="entry name" value="DUF3703"/>
    <property type="match status" value="1"/>
</dbReference>
<dbReference type="InterPro" id="IPR022172">
    <property type="entry name" value="DUF3703"/>
</dbReference>
<dbReference type="AlphaFoldDB" id="A0A239LMV2"/>
<organism evidence="1 2">
    <name type="scientific">Sphingopyxis indica</name>
    <dbReference type="NCBI Taxonomy" id="436663"/>
    <lineage>
        <taxon>Bacteria</taxon>
        <taxon>Pseudomonadati</taxon>
        <taxon>Pseudomonadota</taxon>
        <taxon>Alphaproteobacteria</taxon>
        <taxon>Sphingomonadales</taxon>
        <taxon>Sphingomonadaceae</taxon>
        <taxon>Sphingopyxis</taxon>
    </lineage>
</organism>
<evidence type="ECO:0008006" key="3">
    <source>
        <dbReference type="Google" id="ProtNLM"/>
    </source>
</evidence>
<proteinExistence type="predicted"/>
<evidence type="ECO:0000313" key="1">
    <source>
        <dbReference type="EMBL" id="SNT31232.1"/>
    </source>
</evidence>
<dbReference type="Proteomes" id="UP000198339">
    <property type="component" value="Unassembled WGS sequence"/>
</dbReference>
<accession>A0A239LMV2</accession>
<sequence>MTTKPTPERLDKALVLPLLREQYRTFYEARRIGDRAGAWKALEWEHILSQPYMGAHLASHWHMLRYAMMLGNWKETAGQAARLLLVLLGSLTGRLPAGNNGRAGVSAFMPMPIPGELSALIEAARSFVERPGRKG</sequence>
<protein>
    <recommendedName>
        <fullName evidence="3">DUF3703 domain-containing protein</fullName>
    </recommendedName>
</protein>
<keyword evidence="2" id="KW-1185">Reference proteome</keyword>
<evidence type="ECO:0000313" key="2">
    <source>
        <dbReference type="Proteomes" id="UP000198339"/>
    </source>
</evidence>
<reference evidence="1 2" key="1">
    <citation type="submission" date="2017-06" db="EMBL/GenBank/DDBJ databases">
        <authorList>
            <person name="Kim H.J."/>
            <person name="Triplett B.A."/>
        </authorList>
    </citation>
    <scope>NUCLEOTIDE SEQUENCE [LARGE SCALE GENOMIC DNA]</scope>
    <source>
        <strain evidence="1 2">DS15</strain>
    </source>
</reference>
<dbReference type="OrthoDB" id="9799416at2"/>
<gene>
    <name evidence="1" type="ORF">SAMN06295955_1279</name>
</gene>